<gene>
    <name evidence="1" type="primary">hcpA_1</name>
    <name evidence="1" type="ORF">Pan216_23780</name>
</gene>
<dbReference type="Proteomes" id="UP000317093">
    <property type="component" value="Chromosome"/>
</dbReference>
<reference evidence="1 2" key="1">
    <citation type="submission" date="2019-02" db="EMBL/GenBank/DDBJ databases">
        <title>Deep-cultivation of Planctomycetes and their phenomic and genomic characterization uncovers novel biology.</title>
        <authorList>
            <person name="Wiegand S."/>
            <person name="Jogler M."/>
            <person name="Boedeker C."/>
            <person name="Pinto D."/>
            <person name="Vollmers J."/>
            <person name="Rivas-Marin E."/>
            <person name="Kohn T."/>
            <person name="Peeters S.H."/>
            <person name="Heuer A."/>
            <person name="Rast P."/>
            <person name="Oberbeckmann S."/>
            <person name="Bunk B."/>
            <person name="Jeske O."/>
            <person name="Meyerdierks A."/>
            <person name="Storesund J.E."/>
            <person name="Kallscheuer N."/>
            <person name="Luecker S."/>
            <person name="Lage O.M."/>
            <person name="Pohl T."/>
            <person name="Merkel B.J."/>
            <person name="Hornburger P."/>
            <person name="Mueller R.-W."/>
            <person name="Bruemmer F."/>
            <person name="Labrenz M."/>
            <person name="Spormann A.M."/>
            <person name="Op den Camp H."/>
            <person name="Overmann J."/>
            <person name="Amann R."/>
            <person name="Jetten M.S.M."/>
            <person name="Mascher T."/>
            <person name="Medema M.H."/>
            <person name="Devos D.P."/>
            <person name="Kaster A.-K."/>
            <person name="Ovreas L."/>
            <person name="Rohde M."/>
            <person name="Galperin M.Y."/>
            <person name="Jogler C."/>
        </authorList>
    </citation>
    <scope>NUCLEOTIDE SEQUENCE [LARGE SCALE GENOMIC DNA]</scope>
    <source>
        <strain evidence="1 2">Pan216</strain>
    </source>
</reference>
<dbReference type="RefSeq" id="WP_145258099.1">
    <property type="nucleotide sequence ID" value="NZ_CP036279.1"/>
</dbReference>
<name>A0A518B3H1_9BACT</name>
<dbReference type="PANTHER" id="PTHR34319:SF6">
    <property type="entry name" value="MAJOR EXPORTED PROTEIN"/>
    <property type="match status" value="1"/>
</dbReference>
<sequence length="155" mass="17462">MPEIAFCTIEGVEGESNVKDQEGNIDVLQFDHDVSKDVDPLDCSKVRSDRRHSSASFIKYMDKATPVLFQKLVQGETIPSIEIKWYRQPADGSAEPEHYFTHKFESCIITSVRPSMSNALEGGPSGHHECVEFGYRQLTWTSETGGTEFTDEIRT</sequence>
<proteinExistence type="predicted"/>
<dbReference type="NCBIfam" id="TIGR03344">
    <property type="entry name" value="VI_effect_Hcp1"/>
    <property type="match status" value="1"/>
</dbReference>
<dbReference type="AlphaFoldDB" id="A0A518B3H1"/>
<dbReference type="InterPro" id="IPR008514">
    <property type="entry name" value="T6SS_Hcp"/>
</dbReference>
<dbReference type="OrthoDB" id="4865570at2"/>
<protein>
    <submittedName>
        <fullName evidence="1">Major exported protein</fullName>
    </submittedName>
</protein>
<dbReference type="InterPro" id="IPR052947">
    <property type="entry name" value="T6SS_Hcp1_domain"/>
</dbReference>
<organism evidence="1 2">
    <name type="scientific">Kolteria novifilia</name>
    <dbReference type="NCBI Taxonomy" id="2527975"/>
    <lineage>
        <taxon>Bacteria</taxon>
        <taxon>Pseudomonadati</taxon>
        <taxon>Planctomycetota</taxon>
        <taxon>Planctomycetia</taxon>
        <taxon>Kolteriales</taxon>
        <taxon>Kolteriaceae</taxon>
        <taxon>Kolteria</taxon>
    </lineage>
</organism>
<dbReference type="Gene3D" id="2.30.110.20">
    <property type="entry name" value="Hcp1-like"/>
    <property type="match status" value="1"/>
</dbReference>
<evidence type="ECO:0000313" key="1">
    <source>
        <dbReference type="EMBL" id="QDU61517.1"/>
    </source>
</evidence>
<keyword evidence="2" id="KW-1185">Reference proteome</keyword>
<dbReference type="SUPFAM" id="SSF141452">
    <property type="entry name" value="Hcp1-like"/>
    <property type="match status" value="1"/>
</dbReference>
<dbReference type="Pfam" id="PF05638">
    <property type="entry name" value="T6SS_HCP"/>
    <property type="match status" value="1"/>
</dbReference>
<dbReference type="PANTHER" id="PTHR34319">
    <property type="entry name" value="MAJOR EXPORTED PROTEIN"/>
    <property type="match status" value="1"/>
</dbReference>
<dbReference type="KEGG" id="knv:Pan216_23780"/>
<accession>A0A518B3H1</accession>
<dbReference type="InterPro" id="IPR036624">
    <property type="entry name" value="Hcp1-lik_sf"/>
</dbReference>
<dbReference type="EMBL" id="CP036279">
    <property type="protein sequence ID" value="QDU61517.1"/>
    <property type="molecule type" value="Genomic_DNA"/>
</dbReference>
<evidence type="ECO:0000313" key="2">
    <source>
        <dbReference type="Proteomes" id="UP000317093"/>
    </source>
</evidence>